<dbReference type="PROSITE" id="PS50021">
    <property type="entry name" value="CH"/>
    <property type="match status" value="1"/>
</dbReference>
<dbReference type="SUPFAM" id="SSF47576">
    <property type="entry name" value="Calponin-homology domain, CH-domain"/>
    <property type="match status" value="1"/>
</dbReference>
<dbReference type="SMART" id="SM00015">
    <property type="entry name" value="IQ"/>
    <property type="match status" value="3"/>
</dbReference>
<evidence type="ECO:0000256" key="4">
    <source>
        <dbReference type="ARBA" id="ARBA00022553"/>
    </source>
</evidence>
<evidence type="ECO:0000256" key="10">
    <source>
        <dbReference type="ARBA" id="ARBA00023242"/>
    </source>
</evidence>
<dbReference type="InterPro" id="IPR051185">
    <property type="entry name" value="ASPM"/>
</dbReference>
<dbReference type="CDD" id="cd21223">
    <property type="entry name" value="CH_ASPM_rpt1"/>
    <property type="match status" value="1"/>
</dbReference>
<keyword evidence="10" id="KW-0539">Nucleus</keyword>
<dbReference type="AlphaFoldDB" id="A0A8S4DB92"/>
<dbReference type="GO" id="GO:0005516">
    <property type="term" value="F:calmodulin binding"/>
    <property type="evidence" value="ECO:0007669"/>
    <property type="project" value="UniProtKB-KW"/>
</dbReference>
<protein>
    <submittedName>
        <fullName evidence="13">(diamondback moth) hypothetical protein</fullName>
    </submittedName>
</protein>
<dbReference type="GO" id="GO:0000278">
    <property type="term" value="P:mitotic cell cycle"/>
    <property type="evidence" value="ECO:0007669"/>
    <property type="project" value="TreeGrafter"/>
</dbReference>
<keyword evidence="4" id="KW-0597">Phosphoprotein</keyword>
<keyword evidence="14" id="KW-1185">Reference proteome</keyword>
<evidence type="ECO:0000313" key="13">
    <source>
        <dbReference type="EMBL" id="CAG9094365.1"/>
    </source>
</evidence>
<evidence type="ECO:0000256" key="2">
    <source>
        <dbReference type="ARBA" id="ARBA00004496"/>
    </source>
</evidence>
<organism evidence="13 14">
    <name type="scientific">Plutella xylostella</name>
    <name type="common">Diamondback moth</name>
    <name type="synonym">Plutella maculipennis</name>
    <dbReference type="NCBI Taxonomy" id="51655"/>
    <lineage>
        <taxon>Eukaryota</taxon>
        <taxon>Metazoa</taxon>
        <taxon>Ecdysozoa</taxon>
        <taxon>Arthropoda</taxon>
        <taxon>Hexapoda</taxon>
        <taxon>Insecta</taxon>
        <taxon>Pterygota</taxon>
        <taxon>Neoptera</taxon>
        <taxon>Endopterygota</taxon>
        <taxon>Lepidoptera</taxon>
        <taxon>Glossata</taxon>
        <taxon>Ditrysia</taxon>
        <taxon>Yponomeutoidea</taxon>
        <taxon>Plutellidae</taxon>
        <taxon>Plutella</taxon>
    </lineage>
</organism>
<dbReference type="FunFam" id="1.10.418.10:FF:000051">
    <property type="entry name" value="Abnormal spindle-like microcephaly-associated protein homolog"/>
    <property type="match status" value="1"/>
</dbReference>
<evidence type="ECO:0000259" key="12">
    <source>
        <dbReference type="PROSITE" id="PS50021"/>
    </source>
</evidence>
<evidence type="ECO:0000256" key="5">
    <source>
        <dbReference type="ARBA" id="ARBA00022618"/>
    </source>
</evidence>
<evidence type="ECO:0000313" key="14">
    <source>
        <dbReference type="Proteomes" id="UP000653454"/>
    </source>
</evidence>
<dbReference type="PANTHER" id="PTHR22706:SF1">
    <property type="entry name" value="ASSEMBLY FACTOR FOR SPINDLE MICROTUBULES"/>
    <property type="match status" value="1"/>
</dbReference>
<evidence type="ECO:0000256" key="6">
    <source>
        <dbReference type="ARBA" id="ARBA00022737"/>
    </source>
</evidence>
<dbReference type="GO" id="GO:0000922">
    <property type="term" value="C:spindle pole"/>
    <property type="evidence" value="ECO:0007669"/>
    <property type="project" value="TreeGrafter"/>
</dbReference>
<dbReference type="GO" id="GO:0007051">
    <property type="term" value="P:spindle organization"/>
    <property type="evidence" value="ECO:0007669"/>
    <property type="project" value="TreeGrafter"/>
</dbReference>
<keyword evidence="3" id="KW-0963">Cytoplasm</keyword>
<dbReference type="Pfam" id="PF00307">
    <property type="entry name" value="CH"/>
    <property type="match status" value="1"/>
</dbReference>
<evidence type="ECO:0000256" key="3">
    <source>
        <dbReference type="ARBA" id="ARBA00022490"/>
    </source>
</evidence>
<dbReference type="Pfam" id="PF00612">
    <property type="entry name" value="IQ"/>
    <property type="match status" value="1"/>
</dbReference>
<proteinExistence type="predicted"/>
<dbReference type="GO" id="GO:0051295">
    <property type="term" value="P:establishment of meiotic spindle localization"/>
    <property type="evidence" value="ECO:0007669"/>
    <property type="project" value="TreeGrafter"/>
</dbReference>
<gene>
    <name evidence="13" type="ORF">PLXY2_LOCUS1183</name>
</gene>
<dbReference type="InterPro" id="IPR001715">
    <property type="entry name" value="CH_dom"/>
</dbReference>
<comment type="subcellular location">
    <subcellularLocation>
        <location evidence="2">Cytoplasm</location>
    </subcellularLocation>
    <subcellularLocation>
        <location evidence="1">Nucleus</location>
    </subcellularLocation>
</comment>
<dbReference type="Gene3D" id="1.10.418.10">
    <property type="entry name" value="Calponin-like domain"/>
    <property type="match status" value="1"/>
</dbReference>
<feature type="domain" description="Calponin-homology (CH)" evidence="12">
    <location>
        <begin position="851"/>
        <end position="983"/>
    </location>
</feature>
<keyword evidence="8" id="KW-0112">Calmodulin-binding</keyword>
<keyword evidence="5" id="KW-0132">Cell division</keyword>
<name>A0A8S4DB92_PLUXY</name>
<dbReference type="Proteomes" id="UP000653454">
    <property type="component" value="Unassembled WGS sequence"/>
</dbReference>
<sequence length="1082" mass="125044">MYFQIENTPEHIRRSRRAAVVREQAPQEELPRLVIAPFSRPPQVVFENVVIGTSCERSLEVLNPSKQEQQITLGKALPEGLVIHLPGEYMTLEPETCYCLTMMWTPMQPTALRETIRFTNESRGRYDVIVVLKSAMNIKGKGIQPKGFKISPGKMKKKSNKKSPVAIYKKKSEVIYNTTKIKKTVNVTQTTVQHRMYSSSNKENMSNNITHDYLQEPKPIRCPFDSPTNIEFNFDTSEVFANMKRSNQTEVLQQTYETSFRSNTMDLPVVPSNVLKPSNKQNFDNTVSDVFDNITFTPLKAVPTKSDKLVKGPQIILSVNSESDFDDSLDMKYGKENATHSIVCITSNKKTNQWVNANQQKPYIDSHYVETPTVINKKIPNTSSPKEFNSPNFSINTDFSRISDLSFFPPRFSTERKVIPKAHNETHEIIDDPKLSSDTFTKDSPFNPYPSLEPQYQYPHVHHGYSESRPPQYSQQPKVCRQSLFKEFQHQRDHMTDRNYVKVPAYETEAWQNQLRVDTKSPPPRSITPPLQSIPEESTQFYDTKVFDKTDAQQCTFTINRTFDKANERPSLSHSTRQSWSKKAVRVEPELWKVPVAQPRKSIKSKTVKKDDSMVSKISNTTFEGRNSIQNLTLNQIGNVYSQSLTIDPFLSSTYFYDEEAVDKFEKEFKRWLNCILTPPADLESNIEQKIDVGKAWIENRNKEVPLAPTKEQVCSSYHNSHRLESLRRSARGLLMSPEIAQVFLKLNAQIEKKLIAIRTDRNLHLDVGLQKIIMELLLSYNPLWLRIGLEAIYGIVLPLKSNSDIEGLTSFIIQRMFKNPHLKNKHSKSNAPNMLLPAYMEAIKKNAICKESREIVIRFTREVIAGIGDITRHLRPLGYIVSHKQSYLDEYKYAVHNIAVDIRDGVRLTKVMEIILMKSGLMNQLRTPAISRLQKIHNVHVALNALKEADFAIVGDITPNDIADGHREKTLSLLWQLIHVFRAPLFEKASVVIQTWWRKKYEVIVAKRIEEEKVRQKKNNAASVIQCWWRRIQYARLVEWKMQQVTHATIVVQKFCRMWLCKTRLRKIKTSVLTIEQWYKM</sequence>
<dbReference type="InterPro" id="IPR031549">
    <property type="entry name" value="ASH"/>
</dbReference>
<evidence type="ECO:0000256" key="11">
    <source>
        <dbReference type="ARBA" id="ARBA00023306"/>
    </source>
</evidence>
<reference evidence="13" key="1">
    <citation type="submission" date="2020-11" db="EMBL/GenBank/DDBJ databases">
        <authorList>
            <person name="Whiteford S."/>
        </authorList>
    </citation>
    <scope>NUCLEOTIDE SEQUENCE</scope>
</reference>
<evidence type="ECO:0000256" key="7">
    <source>
        <dbReference type="ARBA" id="ARBA00022776"/>
    </source>
</evidence>
<dbReference type="GO" id="GO:0051301">
    <property type="term" value="P:cell division"/>
    <property type="evidence" value="ECO:0007669"/>
    <property type="project" value="UniProtKB-KW"/>
</dbReference>
<evidence type="ECO:0000256" key="1">
    <source>
        <dbReference type="ARBA" id="ARBA00004123"/>
    </source>
</evidence>
<keyword evidence="7" id="KW-0498">Mitosis</keyword>
<dbReference type="GO" id="GO:0005634">
    <property type="term" value="C:nucleus"/>
    <property type="evidence" value="ECO:0007669"/>
    <property type="project" value="UniProtKB-SubCell"/>
</dbReference>
<comment type="caution">
    <text evidence="13">The sequence shown here is derived from an EMBL/GenBank/DDBJ whole genome shotgun (WGS) entry which is preliminary data.</text>
</comment>
<dbReference type="Pfam" id="PF15780">
    <property type="entry name" value="ASH"/>
    <property type="match status" value="1"/>
</dbReference>
<keyword evidence="6" id="KW-0677">Repeat</keyword>
<dbReference type="InterPro" id="IPR000048">
    <property type="entry name" value="IQ_motif_EF-hand-BS"/>
</dbReference>
<dbReference type="EMBL" id="CAJHNJ030000003">
    <property type="protein sequence ID" value="CAG9094365.1"/>
    <property type="molecule type" value="Genomic_DNA"/>
</dbReference>
<evidence type="ECO:0000256" key="8">
    <source>
        <dbReference type="ARBA" id="ARBA00022860"/>
    </source>
</evidence>
<dbReference type="PANTHER" id="PTHR22706">
    <property type="entry name" value="ASSEMBLY FACTOR FOR SPINDLE MICROTUBULES"/>
    <property type="match status" value="1"/>
</dbReference>
<dbReference type="GO" id="GO:0005737">
    <property type="term" value="C:cytoplasm"/>
    <property type="evidence" value="ECO:0007669"/>
    <property type="project" value="UniProtKB-SubCell"/>
</dbReference>
<accession>A0A8S4DB92</accession>
<keyword evidence="9" id="KW-0175">Coiled coil</keyword>
<keyword evidence="11" id="KW-0131">Cell cycle</keyword>
<dbReference type="SMART" id="SM00033">
    <property type="entry name" value="CH"/>
    <property type="match status" value="1"/>
</dbReference>
<evidence type="ECO:0000256" key="9">
    <source>
        <dbReference type="ARBA" id="ARBA00023054"/>
    </source>
</evidence>
<dbReference type="InterPro" id="IPR036872">
    <property type="entry name" value="CH_dom_sf"/>
</dbReference>